<protein>
    <submittedName>
        <fullName evidence="1">Uncharacterized protein</fullName>
    </submittedName>
</protein>
<name>A0A2M8GMD7_9BACT</name>
<sequence length="896" mass="102043">MAEQPILAEPPLIKERFSTAEQTIALQTRLILGGEALNPAKRDLPKIKSEQFTGIAVETYSKLKNASTNERGKYWREKAGENEPLKNYDQQMTSWVEGVTRYVNNPQVQLRKQILTRLKFDVNWQEFNQAEAKKLYQRYFGAADTASNVTKFVQDVLLSYAENEKINFERLNQDLPEIKKLANIFGKNSGELLEAAIHANAKLVTPGKKQELVDQVNETKTVDNSPTLRINWLNADEERLLKWLTGIESLEKRKAIPPLATILTESKKSLLIDPWKKLPKPPQPTKINDRKEKQVKFKDIETKVITPETWLVTGTTNHPLVVDIVKEDGSKEKTRVIDKERPYHIPAIIYFDEDVSLEQKELIRATLKEVFSQVGLPPEFILESEAPPKLFFTNVTKRNSQWDVDTMGLRMRLDPTQIEKPHHAFVFTNKDLYPGGSKKINFVVGSALPDIGTVISLSRIWNGVADNNLRNDVIKTEIAHEAGHVFGLASERRGKDNLDFETILGSGAHCKNPGCCMKQGNRVPLDFIKITQDRIKYLDQNFYCHNCQQDLQEKFSQITVPESETIHVTEANLEKIEEESPLIQIQEELREEKEKGEMTDEEILAQINIEEPTLEISVEDMIAADPQARAETLTYESNKTYFDAWLKMVREKINKEGSIDRLGKFIILPAEGEFDNAQIQIKDNADFQVFSASSLANRYGLPWVGVRSGETNAGGHETLLLKVLKKEVVNNKPQLTLLVYDPMKGDQKEPIIRTIIKTGKPEEQGGKINWNDSTTWDYFDIIVTPQSLKMLVNGSYDLTIGSDPLMMSSEYVSRLKTSAYQTGEANNCVMWTFLLSMARWGAKYRSGDPNLPPQLKFLFEKGFDKFASDWKINDPFAGEVGIQFTTHDQIEKMTKK</sequence>
<evidence type="ECO:0000313" key="1">
    <source>
        <dbReference type="EMBL" id="PJC81733.1"/>
    </source>
</evidence>
<dbReference type="SUPFAM" id="SSF55486">
    <property type="entry name" value="Metalloproteases ('zincins'), catalytic domain"/>
    <property type="match status" value="1"/>
</dbReference>
<organism evidence="1 2">
    <name type="scientific">Candidatus Roizmanbacteria bacterium CG_4_8_14_3_um_filter_36_10</name>
    <dbReference type="NCBI Taxonomy" id="1974834"/>
    <lineage>
        <taxon>Bacteria</taxon>
        <taxon>Candidatus Roizmaniibacteriota</taxon>
    </lineage>
</organism>
<gene>
    <name evidence="1" type="ORF">CO007_03135</name>
</gene>
<proteinExistence type="predicted"/>
<reference evidence="2" key="1">
    <citation type="submission" date="2017-09" db="EMBL/GenBank/DDBJ databases">
        <title>Depth-based differentiation of microbial function through sediment-hosted aquifers and enrichment of novel symbionts in the deep terrestrial subsurface.</title>
        <authorList>
            <person name="Probst A.J."/>
            <person name="Ladd B."/>
            <person name="Jarett J.K."/>
            <person name="Geller-Mcgrath D.E."/>
            <person name="Sieber C.M.K."/>
            <person name="Emerson J.B."/>
            <person name="Anantharaman K."/>
            <person name="Thomas B.C."/>
            <person name="Malmstrom R."/>
            <person name="Stieglmeier M."/>
            <person name="Klingl A."/>
            <person name="Woyke T."/>
            <person name="Ryan C.M."/>
            <person name="Banfield J.F."/>
        </authorList>
    </citation>
    <scope>NUCLEOTIDE SEQUENCE [LARGE SCALE GENOMIC DNA]</scope>
</reference>
<dbReference type="Gene3D" id="3.40.390.10">
    <property type="entry name" value="Collagenase (Catalytic Domain)"/>
    <property type="match status" value="1"/>
</dbReference>
<accession>A0A2M8GMD7</accession>
<dbReference type="InterPro" id="IPR024079">
    <property type="entry name" value="MetalloPept_cat_dom_sf"/>
</dbReference>
<dbReference type="AlphaFoldDB" id="A0A2M8GMD7"/>
<evidence type="ECO:0000313" key="2">
    <source>
        <dbReference type="Proteomes" id="UP000229370"/>
    </source>
</evidence>
<dbReference type="Proteomes" id="UP000229370">
    <property type="component" value="Unassembled WGS sequence"/>
</dbReference>
<dbReference type="GO" id="GO:0008237">
    <property type="term" value="F:metallopeptidase activity"/>
    <property type="evidence" value="ECO:0007669"/>
    <property type="project" value="InterPro"/>
</dbReference>
<dbReference type="EMBL" id="PFQK01000053">
    <property type="protein sequence ID" value="PJC81733.1"/>
    <property type="molecule type" value="Genomic_DNA"/>
</dbReference>
<comment type="caution">
    <text evidence="1">The sequence shown here is derived from an EMBL/GenBank/DDBJ whole genome shotgun (WGS) entry which is preliminary data.</text>
</comment>